<feature type="compositionally biased region" description="Low complexity" evidence="1">
    <location>
        <begin position="301"/>
        <end position="310"/>
    </location>
</feature>
<feature type="region of interest" description="Disordered" evidence="1">
    <location>
        <begin position="288"/>
        <end position="312"/>
    </location>
</feature>
<sequence length="645" mass="66540">MTSTACSCPLPIVRSRIDSVLALETLSISGLLLPGICCCLCSAIGDRIRSPLYSFDTFSPSPSPATVSSCVATPIDPCPSGPPMAVPPWLVSVSVVSSCSCDPSVTFVIVCGGILSPPAPPTPPAAPSAPVAVGGRMLVKERACAILLIDSSDPRLISLRSGLVLIGFSFSAPAASSTAPSPLPAAPGAFLMEADLSLVDEAIVPSAAVAMVAAVSGRCAPPSAPAPAPAAPAPPRSRFRLLPLRLIRLSSDPLLCSFGVGRADLTPPAAASGAVSCTELCGLLPPSSVPDASPPSPPATPDDSPAPATVCDRSESRFSKRSFVSDPPPPSLIFAEPLPRISPRLSLLLNAPPSLRTPDRTMPSFIFNAILRRSTASSSPPSTTCSFFDGAGFGCVFSGSGAPPPPPPRALSMMARARLNRRFFGGDPVGASCSLPVGSLLCAREGCSVTAPGSTLVSGCTVDELSFAFSRCRGDISSPRMLNTGPFLTALPLELLSSFRSACEFSIELLSGTGESARPPENGLLRSWCSGIEIRSPSVPVPDRPDSLGVGVNERPSSDGCVIVTLALGTVDFLLTTSSTPGCRRPAMDREVFDFGGRFERPDKAASPLRPPMTLADSSELLNRRRMPGCTMGVLMEPSSAYSLP</sequence>
<organism evidence="2">
    <name type="scientific">Anopheles atroparvus</name>
    <name type="common">European mosquito</name>
    <dbReference type="NCBI Taxonomy" id="41427"/>
    <lineage>
        <taxon>Eukaryota</taxon>
        <taxon>Metazoa</taxon>
        <taxon>Ecdysozoa</taxon>
        <taxon>Arthropoda</taxon>
        <taxon>Hexapoda</taxon>
        <taxon>Insecta</taxon>
        <taxon>Pterygota</taxon>
        <taxon>Neoptera</taxon>
        <taxon>Endopterygota</taxon>
        <taxon>Diptera</taxon>
        <taxon>Nematocera</taxon>
        <taxon>Culicoidea</taxon>
        <taxon>Culicidae</taxon>
        <taxon>Anophelinae</taxon>
        <taxon>Anopheles</taxon>
    </lineage>
</organism>
<reference evidence="2" key="1">
    <citation type="submission" date="2022-08" db="UniProtKB">
        <authorList>
            <consortium name="EnsemblMetazoa"/>
        </authorList>
    </citation>
    <scope>IDENTIFICATION</scope>
    <source>
        <strain evidence="2">EBRO</strain>
    </source>
</reference>
<proteinExistence type="predicted"/>
<evidence type="ECO:0000313" key="2">
    <source>
        <dbReference type="EnsemblMetazoa" id="AATE017270-PA.1"/>
    </source>
</evidence>
<dbReference type="EnsemblMetazoa" id="AATE017270-RA">
    <property type="protein sequence ID" value="AATE017270-PA.1"/>
    <property type="gene ID" value="AATE017270"/>
</dbReference>
<evidence type="ECO:0000256" key="1">
    <source>
        <dbReference type="SAM" id="MobiDB-lite"/>
    </source>
</evidence>
<name>A0A182JFT6_ANOAO</name>
<accession>A0A182JFT6</accession>
<dbReference type="VEuPathDB" id="VectorBase:AATE017270"/>
<protein>
    <submittedName>
        <fullName evidence="2">Uncharacterized protein</fullName>
    </submittedName>
</protein>
<dbReference type="AlphaFoldDB" id="A0A182JFT6"/>